<feature type="domain" description="Glucose-methanol-choline oxidoreductase C-terminal" evidence="7">
    <location>
        <begin position="410"/>
        <end position="524"/>
    </location>
</feature>
<dbReference type="PANTHER" id="PTHR42784:SF1">
    <property type="entry name" value="PYRANOSE 2-OXIDASE"/>
    <property type="match status" value="1"/>
</dbReference>
<keyword evidence="5 8" id="KW-0560">Oxidoreductase</keyword>
<dbReference type="GO" id="GO:0050660">
    <property type="term" value="F:flavin adenine dinucleotide binding"/>
    <property type="evidence" value="ECO:0007669"/>
    <property type="project" value="InterPro"/>
</dbReference>
<dbReference type="Gene3D" id="3.50.50.60">
    <property type="entry name" value="FAD/NAD(P)-binding domain"/>
    <property type="match status" value="2"/>
</dbReference>
<evidence type="ECO:0000313" key="8">
    <source>
        <dbReference type="EMBL" id="SQG91338.1"/>
    </source>
</evidence>
<reference evidence="8 9" key="1">
    <citation type="submission" date="2018-06" db="EMBL/GenBank/DDBJ databases">
        <authorList>
            <consortium name="Pathogen Informatics"/>
            <person name="Doyle S."/>
        </authorList>
    </citation>
    <scope>NUCLEOTIDE SEQUENCE [LARGE SCALE GENOMIC DNA]</scope>
    <source>
        <strain evidence="8 9">NCTC12272</strain>
    </source>
</reference>
<dbReference type="Pfam" id="PF05199">
    <property type="entry name" value="GMC_oxred_C"/>
    <property type="match status" value="1"/>
</dbReference>
<protein>
    <submittedName>
        <fullName evidence="8">Gluconate 2-dehydrogenase flavoprotein</fullName>
        <ecNumber evidence="8">1.1.99.3</ecNumber>
    </submittedName>
</protein>
<evidence type="ECO:0000313" key="9">
    <source>
        <dbReference type="Proteomes" id="UP000249566"/>
    </source>
</evidence>
<dbReference type="GO" id="GO:0033717">
    <property type="term" value="F:gluconate 2-dehydrogenase (acceptor) activity"/>
    <property type="evidence" value="ECO:0007669"/>
    <property type="project" value="UniProtKB-EC"/>
</dbReference>
<proteinExistence type="inferred from homology"/>
<dbReference type="PANTHER" id="PTHR42784">
    <property type="entry name" value="PYRANOSE 2-OXIDASE"/>
    <property type="match status" value="1"/>
</dbReference>
<sequence length="540" mass="60363">MNTKTYDCCVVGTGAAGGILAHRLATAGLNVISVEQGGELQTDYFSEKNPPGIKKWYGIKPKTTFPPKVADALFIHELFADYHTRSSSQQSEATFRQFQIYALNGLQNLWNAVSVRFSETDLSTWPIRYQDLAPHYSAIEKRISVCGTQEGLTELPDGEYIPPKPLRPADYLVIKAVKRLGWPNCHAIPNRKAIETRMDKPNHCMSTGICTFGCAAGAVYKFSARLLPLIRDLPNYTLLLNAKVIRLIGNPKTNQIQSLEYLCLLSNKRKTIRSRFFILSAGAIETPRILLNSHDTHFQQGLANQNGTLGWYLQDNPKVVQATSLYKLWFSKKPSDIGYGDLLILLGKANLPNSEPFRFIGHSISAPPDVPYYLADIGWIPRPIKPFIVKAIFNSFVTLGLFCEGDIMASNRIELSKTLDDYGIPQVDIHYTSSETTLARMKKMAEFGRKILRRASATRIVEDFSNDGTGIHYAGTCRMGINEKESIVDANLKTFAHNNLYLCDGGVIPHLPDKHLTLTIMALADRLATHLINELQTREQ</sequence>
<dbReference type="Proteomes" id="UP000249566">
    <property type="component" value="Chromosome 1"/>
</dbReference>
<dbReference type="RefSeq" id="WP_027222612.1">
    <property type="nucleotide sequence ID" value="NZ_CAAAIJ010000002.1"/>
</dbReference>
<evidence type="ECO:0000256" key="2">
    <source>
        <dbReference type="ARBA" id="ARBA00010790"/>
    </source>
</evidence>
<dbReference type="InterPro" id="IPR051473">
    <property type="entry name" value="P2Ox-like"/>
</dbReference>
<evidence type="ECO:0000256" key="1">
    <source>
        <dbReference type="ARBA" id="ARBA00001974"/>
    </source>
</evidence>
<comment type="cofactor">
    <cofactor evidence="1">
        <name>FAD</name>
        <dbReference type="ChEBI" id="CHEBI:57692"/>
    </cofactor>
</comment>
<dbReference type="InterPro" id="IPR000172">
    <property type="entry name" value="GMC_OxRdtase_N"/>
</dbReference>
<dbReference type="AlphaFoldDB" id="A0AAX2J181"/>
<dbReference type="EC" id="1.1.99.3" evidence="8"/>
<dbReference type="EMBL" id="LS483412">
    <property type="protein sequence ID" value="SQG91338.1"/>
    <property type="molecule type" value="Genomic_DNA"/>
</dbReference>
<name>A0AAX2J181_LEGPN</name>
<gene>
    <name evidence="8" type="ORF">NCTC12272_02552</name>
</gene>
<dbReference type="Pfam" id="PF00732">
    <property type="entry name" value="GMC_oxred_N"/>
    <property type="match status" value="1"/>
</dbReference>
<dbReference type="InterPro" id="IPR007867">
    <property type="entry name" value="GMC_OxRtase_C"/>
</dbReference>
<dbReference type="SUPFAM" id="SSF54373">
    <property type="entry name" value="FAD-linked reductases, C-terminal domain"/>
    <property type="match status" value="1"/>
</dbReference>
<accession>A0AAX2J181</accession>
<evidence type="ECO:0000259" key="6">
    <source>
        <dbReference type="Pfam" id="PF00732"/>
    </source>
</evidence>
<evidence type="ECO:0000256" key="3">
    <source>
        <dbReference type="ARBA" id="ARBA00022630"/>
    </source>
</evidence>
<organism evidence="8 9">
    <name type="scientific">Legionella pneumophila subsp. pascullei</name>
    <dbReference type="NCBI Taxonomy" id="91890"/>
    <lineage>
        <taxon>Bacteria</taxon>
        <taxon>Pseudomonadati</taxon>
        <taxon>Pseudomonadota</taxon>
        <taxon>Gammaproteobacteria</taxon>
        <taxon>Legionellales</taxon>
        <taxon>Legionellaceae</taxon>
        <taxon>Legionella</taxon>
    </lineage>
</organism>
<evidence type="ECO:0000256" key="5">
    <source>
        <dbReference type="ARBA" id="ARBA00023002"/>
    </source>
</evidence>
<dbReference type="SUPFAM" id="SSF51905">
    <property type="entry name" value="FAD/NAD(P)-binding domain"/>
    <property type="match status" value="1"/>
</dbReference>
<evidence type="ECO:0000256" key="4">
    <source>
        <dbReference type="ARBA" id="ARBA00022827"/>
    </source>
</evidence>
<dbReference type="InterPro" id="IPR036188">
    <property type="entry name" value="FAD/NAD-bd_sf"/>
</dbReference>
<feature type="domain" description="Glucose-methanol-choline oxidoreductase N-terminal" evidence="6">
    <location>
        <begin position="169"/>
        <end position="293"/>
    </location>
</feature>
<keyword evidence="4" id="KW-0274">FAD</keyword>
<comment type="similarity">
    <text evidence="2">Belongs to the GMC oxidoreductase family.</text>
</comment>
<evidence type="ECO:0000259" key="7">
    <source>
        <dbReference type="Pfam" id="PF05199"/>
    </source>
</evidence>
<keyword evidence="3" id="KW-0285">Flavoprotein</keyword>